<sequence>MIWVGCHLTEIVTLPERDESRFWPRVLFLSTLIQPSTILLDPTLLNQRFIFAYANFPTVFGPGIGVYRYSSKQLHPVYFLKAATIQCPIHISPQIIGPLCQGPRFLLFLISKGKPRSDHRSQCFDPPKAKAFAIFCHSHNKSQRAAEETSPFLGPWLSGYLLGASVFGGGNRLRNPAVLECNCGCFAFQSWVGVRIPGSKSGFLDYSRDSWIRIKSPGSESRFQD</sequence>
<evidence type="ECO:0000313" key="1">
    <source>
        <dbReference type="EMBL" id="KAI1700438.1"/>
    </source>
</evidence>
<name>A0AAD4QTV3_9BILA</name>
<keyword evidence="2" id="KW-1185">Reference proteome</keyword>
<dbReference type="Proteomes" id="UP001201812">
    <property type="component" value="Unassembled WGS sequence"/>
</dbReference>
<organism evidence="1 2">
    <name type="scientific">Ditylenchus destructor</name>
    <dbReference type="NCBI Taxonomy" id="166010"/>
    <lineage>
        <taxon>Eukaryota</taxon>
        <taxon>Metazoa</taxon>
        <taxon>Ecdysozoa</taxon>
        <taxon>Nematoda</taxon>
        <taxon>Chromadorea</taxon>
        <taxon>Rhabditida</taxon>
        <taxon>Tylenchina</taxon>
        <taxon>Tylenchomorpha</taxon>
        <taxon>Sphaerularioidea</taxon>
        <taxon>Anguinidae</taxon>
        <taxon>Anguininae</taxon>
        <taxon>Ditylenchus</taxon>
    </lineage>
</organism>
<dbReference type="EMBL" id="JAKKPZ010000145">
    <property type="protein sequence ID" value="KAI1700438.1"/>
    <property type="molecule type" value="Genomic_DNA"/>
</dbReference>
<proteinExistence type="predicted"/>
<reference evidence="1" key="1">
    <citation type="submission" date="2022-01" db="EMBL/GenBank/DDBJ databases">
        <title>Genome Sequence Resource for Two Populations of Ditylenchus destructor, the Migratory Endoparasitic Phytonematode.</title>
        <authorList>
            <person name="Zhang H."/>
            <person name="Lin R."/>
            <person name="Xie B."/>
        </authorList>
    </citation>
    <scope>NUCLEOTIDE SEQUENCE</scope>
    <source>
        <strain evidence="1">BazhouSP</strain>
    </source>
</reference>
<evidence type="ECO:0000313" key="2">
    <source>
        <dbReference type="Proteomes" id="UP001201812"/>
    </source>
</evidence>
<protein>
    <submittedName>
        <fullName evidence="1">Uncharacterized protein</fullName>
    </submittedName>
</protein>
<dbReference type="AlphaFoldDB" id="A0AAD4QTV3"/>
<comment type="caution">
    <text evidence="1">The sequence shown here is derived from an EMBL/GenBank/DDBJ whole genome shotgun (WGS) entry which is preliminary data.</text>
</comment>
<gene>
    <name evidence="1" type="ORF">DdX_16721</name>
</gene>
<accession>A0AAD4QTV3</accession>